<reference evidence="1 2" key="1">
    <citation type="submission" date="2021-06" db="EMBL/GenBank/DDBJ databases">
        <title>Caerostris darwini draft genome.</title>
        <authorList>
            <person name="Kono N."/>
            <person name="Arakawa K."/>
        </authorList>
    </citation>
    <scope>NUCLEOTIDE SEQUENCE [LARGE SCALE GENOMIC DNA]</scope>
</reference>
<protein>
    <submittedName>
        <fullName evidence="1">Uncharacterized protein</fullName>
    </submittedName>
</protein>
<comment type="caution">
    <text evidence="1">The sequence shown here is derived from an EMBL/GenBank/DDBJ whole genome shotgun (WGS) entry which is preliminary data.</text>
</comment>
<proteinExistence type="predicted"/>
<sequence>MGLHCESQAIIIVEFKRRNFTTNPEVERGVGRRVDKDGLKLVDAGRRVLQFPPMSFRVEGILDNPTDMWALVKRWGEGKHLKVGGQRVREVGVKIHPHDVP</sequence>
<gene>
    <name evidence="1" type="ORF">CDAR_4531</name>
</gene>
<organism evidence="1 2">
    <name type="scientific">Caerostris darwini</name>
    <dbReference type="NCBI Taxonomy" id="1538125"/>
    <lineage>
        <taxon>Eukaryota</taxon>
        <taxon>Metazoa</taxon>
        <taxon>Ecdysozoa</taxon>
        <taxon>Arthropoda</taxon>
        <taxon>Chelicerata</taxon>
        <taxon>Arachnida</taxon>
        <taxon>Araneae</taxon>
        <taxon>Araneomorphae</taxon>
        <taxon>Entelegynae</taxon>
        <taxon>Araneoidea</taxon>
        <taxon>Araneidae</taxon>
        <taxon>Caerostris</taxon>
    </lineage>
</organism>
<dbReference type="EMBL" id="BPLQ01008094">
    <property type="protein sequence ID" value="GIY34738.1"/>
    <property type="molecule type" value="Genomic_DNA"/>
</dbReference>
<accession>A0AAV4SJZ2</accession>
<evidence type="ECO:0000313" key="2">
    <source>
        <dbReference type="Proteomes" id="UP001054837"/>
    </source>
</evidence>
<keyword evidence="2" id="KW-1185">Reference proteome</keyword>
<evidence type="ECO:0000313" key="1">
    <source>
        <dbReference type="EMBL" id="GIY34738.1"/>
    </source>
</evidence>
<dbReference type="Proteomes" id="UP001054837">
    <property type="component" value="Unassembled WGS sequence"/>
</dbReference>
<dbReference type="AlphaFoldDB" id="A0AAV4SJZ2"/>
<name>A0AAV4SJZ2_9ARAC</name>